<evidence type="ECO:0000259" key="3">
    <source>
        <dbReference type="PROSITE" id="PS50055"/>
    </source>
</evidence>
<dbReference type="Pfam" id="PF00102">
    <property type="entry name" value="Y_phosphatase"/>
    <property type="match status" value="1"/>
</dbReference>
<organism evidence="4 5">
    <name type="scientific">Ancylostoma caninum</name>
    <name type="common">Dog hookworm</name>
    <dbReference type="NCBI Taxonomy" id="29170"/>
    <lineage>
        <taxon>Eukaryota</taxon>
        <taxon>Metazoa</taxon>
        <taxon>Ecdysozoa</taxon>
        <taxon>Nematoda</taxon>
        <taxon>Chromadorea</taxon>
        <taxon>Rhabditida</taxon>
        <taxon>Rhabditina</taxon>
        <taxon>Rhabditomorpha</taxon>
        <taxon>Strongyloidea</taxon>
        <taxon>Ancylostomatidae</taxon>
        <taxon>Ancylostomatinae</taxon>
        <taxon>Ancylostoma</taxon>
    </lineage>
</organism>
<dbReference type="Gene3D" id="3.90.190.10">
    <property type="entry name" value="Protein tyrosine phosphatase superfamily"/>
    <property type="match status" value="1"/>
</dbReference>
<dbReference type="PANTHER" id="PTHR46163">
    <property type="entry name" value="TYROSINE-PROTEIN PHOSPHATASE-RELATED"/>
    <property type="match status" value="1"/>
</dbReference>
<evidence type="ECO:0000256" key="2">
    <source>
        <dbReference type="SAM" id="SignalP"/>
    </source>
</evidence>
<dbReference type="PANTHER" id="PTHR46163:SF7">
    <property type="entry name" value="PROTEIN TYROSINE PHOSPHATASE-LIKE PROTEIN EGG-3"/>
    <property type="match status" value="1"/>
</dbReference>
<protein>
    <submittedName>
        <fullName evidence="4">Protein-tyrosine phosphatase</fullName>
    </submittedName>
</protein>
<dbReference type="SMART" id="SM00194">
    <property type="entry name" value="PTPc"/>
    <property type="match status" value="1"/>
</dbReference>
<evidence type="ECO:0000313" key="4">
    <source>
        <dbReference type="EMBL" id="RCN44532.1"/>
    </source>
</evidence>
<dbReference type="AlphaFoldDB" id="A0A368GJH5"/>
<dbReference type="SUPFAM" id="SSF52799">
    <property type="entry name" value="(Phosphotyrosine protein) phosphatases II"/>
    <property type="match status" value="1"/>
</dbReference>
<gene>
    <name evidence="4" type="ORF">ANCCAN_09420</name>
</gene>
<keyword evidence="1" id="KW-1133">Transmembrane helix</keyword>
<accession>A0A368GJH5</accession>
<dbReference type="EMBL" id="JOJR01000126">
    <property type="protein sequence ID" value="RCN44532.1"/>
    <property type="molecule type" value="Genomic_DNA"/>
</dbReference>
<dbReference type="PROSITE" id="PS50055">
    <property type="entry name" value="TYR_PHOSPHATASE_PTP"/>
    <property type="match status" value="1"/>
</dbReference>
<comment type="caution">
    <text evidence="4">The sequence shown here is derived from an EMBL/GenBank/DDBJ whole genome shotgun (WGS) entry which is preliminary data.</text>
</comment>
<dbReference type="Proteomes" id="UP000252519">
    <property type="component" value="Unassembled WGS sequence"/>
</dbReference>
<reference evidence="4 5" key="1">
    <citation type="submission" date="2014-10" db="EMBL/GenBank/DDBJ databases">
        <title>Draft genome of the hookworm Ancylostoma caninum.</title>
        <authorList>
            <person name="Mitreva M."/>
        </authorList>
    </citation>
    <scope>NUCLEOTIDE SEQUENCE [LARGE SCALE GENOMIC DNA]</scope>
    <source>
        <strain evidence="4 5">Baltimore</strain>
    </source>
</reference>
<evidence type="ECO:0000256" key="1">
    <source>
        <dbReference type="SAM" id="Phobius"/>
    </source>
</evidence>
<evidence type="ECO:0000313" key="5">
    <source>
        <dbReference type="Proteomes" id="UP000252519"/>
    </source>
</evidence>
<keyword evidence="5" id="KW-1185">Reference proteome</keyword>
<proteinExistence type="predicted"/>
<dbReference type="InterPro" id="IPR029021">
    <property type="entry name" value="Prot-tyrosine_phosphatase-like"/>
</dbReference>
<dbReference type="InterPro" id="IPR000242">
    <property type="entry name" value="PTP_cat"/>
</dbReference>
<dbReference type="GO" id="GO:0004725">
    <property type="term" value="F:protein tyrosine phosphatase activity"/>
    <property type="evidence" value="ECO:0007669"/>
    <property type="project" value="InterPro"/>
</dbReference>
<dbReference type="STRING" id="29170.A0A368GJH5"/>
<dbReference type="InterPro" id="IPR052782">
    <property type="entry name" value="Oocyte-zygote_transition_reg"/>
</dbReference>
<keyword evidence="1" id="KW-0472">Membrane</keyword>
<name>A0A368GJH5_ANCCA</name>
<keyword evidence="2" id="KW-0732">Signal</keyword>
<keyword evidence="1" id="KW-0812">Transmembrane</keyword>
<feature type="domain" description="Tyrosine-protein phosphatase" evidence="3">
    <location>
        <begin position="80"/>
        <end position="281"/>
    </location>
</feature>
<feature type="non-terminal residue" evidence="4">
    <location>
        <position position="1"/>
    </location>
</feature>
<feature type="transmembrane region" description="Helical" evidence="1">
    <location>
        <begin position="34"/>
        <end position="52"/>
    </location>
</feature>
<sequence length="322" mass="37681">LLVVYLLFLSFLLFFEFCGADRDLIRVAGKCSQFVVVMFCFILLLVVVVLFSDDNNIQLGKRMFVLSKKQNFVCSIIGGMERRFEILDNEVNHLTFSHTAFDGDLDKCRNLRVKCRDSSRVVLCYPAGTEDTFIHANWVSGGLLFNRFIVTQAPMENTIANRQRSDFWLMVWQEKVPHIFMLTGRKEKDRCADYWPRRPESGALDVCGLNFHKVGISSSRDPKFRVTYIRIVDDFGEEHPIQKAVHFLRCQRPFSVETPMQFIFNHRCVQRFFSKISVLCATWRKTIESAISCCILLSNLHNSIHFRWLTERAERMFLDNWD</sequence>
<feature type="signal peptide" evidence="2">
    <location>
        <begin position="1"/>
        <end position="20"/>
    </location>
</feature>
<feature type="chain" id="PRO_5016917729" evidence="2">
    <location>
        <begin position="21"/>
        <end position="322"/>
    </location>
</feature>
<dbReference type="OrthoDB" id="5867707at2759"/>